<accession>A0A2M3ZUF9</accession>
<reference evidence="1" key="1">
    <citation type="submission" date="2018-01" db="EMBL/GenBank/DDBJ databases">
        <title>An insight into the sialome of Amazonian anophelines.</title>
        <authorList>
            <person name="Ribeiro J.M."/>
            <person name="Scarpassa V."/>
            <person name="Calvo E."/>
        </authorList>
    </citation>
    <scope>NUCLEOTIDE SEQUENCE</scope>
    <source>
        <tissue evidence="1">Salivary glands</tissue>
    </source>
</reference>
<sequence>MFGSVWIWEFPTCHFRLFYWQTSALTVNHPGASVENTISAGEFGNAQFVFRRSEHCFAPREEMKRKNEKKNKAIPVRW</sequence>
<name>A0A2M3ZUF9_9DIPT</name>
<protein>
    <submittedName>
        <fullName evidence="1">Putative secreted peptide</fullName>
    </submittedName>
</protein>
<dbReference type="AlphaFoldDB" id="A0A2M3ZUF9"/>
<organism evidence="1">
    <name type="scientific">Anopheles braziliensis</name>
    <dbReference type="NCBI Taxonomy" id="58242"/>
    <lineage>
        <taxon>Eukaryota</taxon>
        <taxon>Metazoa</taxon>
        <taxon>Ecdysozoa</taxon>
        <taxon>Arthropoda</taxon>
        <taxon>Hexapoda</taxon>
        <taxon>Insecta</taxon>
        <taxon>Pterygota</taxon>
        <taxon>Neoptera</taxon>
        <taxon>Endopterygota</taxon>
        <taxon>Diptera</taxon>
        <taxon>Nematocera</taxon>
        <taxon>Culicoidea</taxon>
        <taxon>Culicidae</taxon>
        <taxon>Anophelinae</taxon>
        <taxon>Anopheles</taxon>
    </lineage>
</organism>
<evidence type="ECO:0000313" key="1">
    <source>
        <dbReference type="EMBL" id="MBW32149.1"/>
    </source>
</evidence>
<dbReference type="EMBL" id="GGFM01011398">
    <property type="protein sequence ID" value="MBW32149.1"/>
    <property type="molecule type" value="Transcribed_RNA"/>
</dbReference>
<proteinExistence type="predicted"/>